<dbReference type="Proteomes" id="UP001150941">
    <property type="component" value="Unassembled WGS sequence"/>
</dbReference>
<proteinExistence type="predicted"/>
<evidence type="ECO:0000256" key="1">
    <source>
        <dbReference type="SAM" id="MobiDB-lite"/>
    </source>
</evidence>
<keyword evidence="3" id="KW-1185">Reference proteome</keyword>
<gene>
    <name evidence="2" type="ORF">N7468_001853</name>
</gene>
<evidence type="ECO:0000313" key="3">
    <source>
        <dbReference type="Proteomes" id="UP001150941"/>
    </source>
</evidence>
<reference evidence="2" key="1">
    <citation type="submission" date="2022-11" db="EMBL/GenBank/DDBJ databases">
        <authorList>
            <person name="Petersen C."/>
        </authorList>
    </citation>
    <scope>NUCLEOTIDE SEQUENCE</scope>
    <source>
        <strain evidence="2">IBT 19713</strain>
    </source>
</reference>
<dbReference type="OrthoDB" id="5426165at2759"/>
<reference evidence="2" key="2">
    <citation type="journal article" date="2023" name="IMA Fungus">
        <title>Comparative genomic study of the Penicillium genus elucidates a diverse pangenome and 15 lateral gene transfer events.</title>
        <authorList>
            <person name="Petersen C."/>
            <person name="Sorensen T."/>
            <person name="Nielsen M.R."/>
            <person name="Sondergaard T.E."/>
            <person name="Sorensen J.L."/>
            <person name="Fitzpatrick D.A."/>
            <person name="Frisvad J.C."/>
            <person name="Nielsen K.L."/>
        </authorList>
    </citation>
    <scope>NUCLEOTIDE SEQUENCE</scope>
    <source>
        <strain evidence="2">IBT 19713</strain>
    </source>
</reference>
<organism evidence="2 3">
    <name type="scientific">Penicillium chermesinum</name>
    <dbReference type="NCBI Taxonomy" id="63820"/>
    <lineage>
        <taxon>Eukaryota</taxon>
        <taxon>Fungi</taxon>
        <taxon>Dikarya</taxon>
        <taxon>Ascomycota</taxon>
        <taxon>Pezizomycotina</taxon>
        <taxon>Eurotiomycetes</taxon>
        <taxon>Eurotiomycetidae</taxon>
        <taxon>Eurotiales</taxon>
        <taxon>Aspergillaceae</taxon>
        <taxon>Penicillium</taxon>
    </lineage>
</organism>
<sequence>MPPRNEKRAGFHTRLFRSSQMFGSTDSDLVPGNDDEYGTNGFARELGSRPPAEQNRASRMTRTLIRRRSSEEFRRRISQIFNESIHMNLPTGRLEFDPKLRDLHGRRIRESILEHFRSQHDETQVQQELPEET</sequence>
<dbReference type="GeneID" id="83198453"/>
<dbReference type="RefSeq" id="XP_058334291.1">
    <property type="nucleotide sequence ID" value="XM_058471150.1"/>
</dbReference>
<feature type="compositionally biased region" description="Polar residues" evidence="1">
    <location>
        <begin position="16"/>
        <end position="27"/>
    </location>
</feature>
<feature type="region of interest" description="Disordered" evidence="1">
    <location>
        <begin position="1"/>
        <end position="62"/>
    </location>
</feature>
<name>A0A9W9PHJ6_9EURO</name>
<accession>A0A9W9PHJ6</accession>
<evidence type="ECO:0000313" key="2">
    <source>
        <dbReference type="EMBL" id="KAJ5246870.1"/>
    </source>
</evidence>
<comment type="caution">
    <text evidence="2">The sequence shown here is derived from an EMBL/GenBank/DDBJ whole genome shotgun (WGS) entry which is preliminary data.</text>
</comment>
<dbReference type="EMBL" id="JAPQKS010000002">
    <property type="protein sequence ID" value="KAJ5246870.1"/>
    <property type="molecule type" value="Genomic_DNA"/>
</dbReference>
<protein>
    <submittedName>
        <fullName evidence="2">Uncharacterized protein</fullName>
    </submittedName>
</protein>
<dbReference type="AlphaFoldDB" id="A0A9W9PHJ6"/>